<sequence>MTVDPVDEFGALRRARDAALAAETGDELVDAYEQGVIMMAWSQVVGQVPTLTDTLRVTILGADDIDSYTVGTVSRAFQNAVARVDKATRRPTSTALSLTRRDRERAELVQQAQVGNTVYFRVPAVPLSPGGYDIGIQSGRAGAAIRELVETLPASADDEESAKGILGAPRLLRLAVQDISNVAALVPEGLELDLETSAEEIKSVLTRDRAAKLLTFLGNRDTVEDTETVVGKLDGFRGTRRVFYLIKDDNSEIAGSIEGDLLSTVRNLVGTRVRARVSTTRWRAQNGRLGPKHYGLLDLMPAGEQEAMFSDG</sequence>
<protein>
    <submittedName>
        <fullName evidence="1">Uncharacterized protein</fullName>
    </submittedName>
</protein>
<accession>A0A498PNG0</accession>
<dbReference type="Proteomes" id="UP000273307">
    <property type="component" value="Unassembled WGS sequence"/>
</dbReference>
<evidence type="ECO:0000313" key="1">
    <source>
        <dbReference type="EMBL" id="VBA34774.1"/>
    </source>
</evidence>
<gene>
    <name evidence="1" type="ORF">LAUMK136_00813</name>
</gene>
<proteinExistence type="predicted"/>
<evidence type="ECO:0000313" key="2">
    <source>
        <dbReference type="Proteomes" id="UP000273307"/>
    </source>
</evidence>
<organism evidence="1 2">
    <name type="scientific">Mycobacterium attenuatum</name>
    <dbReference type="NCBI Taxonomy" id="2341086"/>
    <lineage>
        <taxon>Bacteria</taxon>
        <taxon>Bacillati</taxon>
        <taxon>Actinomycetota</taxon>
        <taxon>Actinomycetes</taxon>
        <taxon>Mycobacteriales</taxon>
        <taxon>Mycobacteriaceae</taxon>
        <taxon>Mycobacterium</taxon>
    </lineage>
</organism>
<dbReference type="OrthoDB" id="4743270at2"/>
<dbReference type="AlphaFoldDB" id="A0A498PNG0"/>
<dbReference type="EMBL" id="UPHP01000021">
    <property type="protein sequence ID" value="VBA34774.1"/>
    <property type="molecule type" value="Genomic_DNA"/>
</dbReference>
<dbReference type="RefSeq" id="WP_136623102.1">
    <property type="nucleotide sequence ID" value="NZ_UPHP01000021.1"/>
</dbReference>
<keyword evidence="2" id="KW-1185">Reference proteome</keyword>
<reference evidence="1 2" key="1">
    <citation type="submission" date="2018-09" db="EMBL/GenBank/DDBJ databases">
        <authorList>
            <person name="Tagini F."/>
        </authorList>
    </citation>
    <scope>NUCLEOTIDE SEQUENCE [LARGE SCALE GENOMIC DNA]</scope>
    <source>
        <strain evidence="1 2">MK136</strain>
    </source>
</reference>
<name>A0A498PNG0_9MYCO</name>